<dbReference type="GO" id="GO:0008762">
    <property type="term" value="F:UDP-N-acetylmuramate dehydrogenase activity"/>
    <property type="evidence" value="ECO:0007669"/>
    <property type="project" value="UniProtKB-UniRule"/>
</dbReference>
<protein>
    <recommendedName>
        <fullName evidence="6 19">UDP-N-acetylenolpyruvoylglucosamine reductase</fullName>
        <ecNumber evidence="5 19">1.3.1.98</ecNumber>
    </recommendedName>
    <alternativeName>
        <fullName evidence="17 19">UDP-N-acetylmuramate dehydrogenase</fullName>
    </alternativeName>
</protein>
<proteinExistence type="inferred from homology"/>
<evidence type="ECO:0000256" key="4">
    <source>
        <dbReference type="ARBA" id="ARBA00004752"/>
    </source>
</evidence>
<dbReference type="PANTHER" id="PTHR21071">
    <property type="entry name" value="UDP-N-ACETYLENOLPYRUVOYLGLUCOSAMINE REDUCTASE"/>
    <property type="match status" value="1"/>
</dbReference>
<evidence type="ECO:0000256" key="2">
    <source>
        <dbReference type="ARBA" id="ARBA00003921"/>
    </source>
</evidence>
<dbReference type="Gene3D" id="3.30.43.10">
    <property type="entry name" value="Uridine Diphospho-n-acetylenolpyruvylglucosamine Reductase, domain 2"/>
    <property type="match status" value="1"/>
</dbReference>
<evidence type="ECO:0000256" key="8">
    <source>
        <dbReference type="ARBA" id="ARBA00022618"/>
    </source>
</evidence>
<dbReference type="AlphaFoldDB" id="A0A9D9HAC6"/>
<dbReference type="PROSITE" id="PS51387">
    <property type="entry name" value="FAD_PCMH"/>
    <property type="match status" value="1"/>
</dbReference>
<evidence type="ECO:0000256" key="15">
    <source>
        <dbReference type="ARBA" id="ARBA00023306"/>
    </source>
</evidence>
<keyword evidence="16 19" id="KW-0961">Cell wall biogenesis/degradation</keyword>
<evidence type="ECO:0000256" key="17">
    <source>
        <dbReference type="ARBA" id="ARBA00031026"/>
    </source>
</evidence>
<evidence type="ECO:0000256" key="11">
    <source>
        <dbReference type="ARBA" id="ARBA00022857"/>
    </source>
</evidence>
<dbReference type="EMBL" id="JADIMO010000013">
    <property type="protein sequence ID" value="MBO8444196.1"/>
    <property type="molecule type" value="Genomic_DNA"/>
</dbReference>
<keyword evidence="7 19" id="KW-0963">Cytoplasm</keyword>
<keyword evidence="8 19" id="KW-0132">Cell division</keyword>
<comment type="caution">
    <text evidence="22">The sequence shown here is derived from an EMBL/GenBank/DDBJ whole genome shotgun (WGS) entry which is preliminary data.</text>
</comment>
<sequence>MKTDYNMDLRAWNTFGMKVSCACFVEYGTVEELEGLWKMRHGMSPDGLPSPFLHIGRGSNLLFTKDFPGTVFHSDIRFISVLDGTGHQYQPGDSAAETCADLASDGKVSVEAGAGVLWDDFCLWCAERGLWGPENLSGIPGEVGAAAVQNIGAYGVEAKDIISQVKCFDCVTGRRVAFKASECGYGYRDSMFKDSAKGRYVVTSVVFTLSSAPVLRLDYGHVKEAVNAAFETVSGPDVPDVAAPGTDVGKSGQDSAVGHGKGVSAGEGSLSPMLVRNVILSIRNAKLPDPAVIGSAGSFFKNPVIPRSDYERIASVARIEHGADYEVPHYDAGSGFIKVPAAWLLDQCGLKGLVAGNAGIYEKQPLVIVNLTGNASPSEILAVEAMAVKAVYEKFGVTLHPEVEHV</sequence>
<evidence type="ECO:0000256" key="20">
    <source>
        <dbReference type="SAM" id="MobiDB-lite"/>
    </source>
</evidence>
<evidence type="ECO:0000256" key="1">
    <source>
        <dbReference type="ARBA" id="ARBA00001974"/>
    </source>
</evidence>
<evidence type="ECO:0000256" key="5">
    <source>
        <dbReference type="ARBA" id="ARBA00012518"/>
    </source>
</evidence>
<evidence type="ECO:0000256" key="12">
    <source>
        <dbReference type="ARBA" id="ARBA00022960"/>
    </source>
</evidence>
<feature type="active site" evidence="19">
    <location>
        <position position="188"/>
    </location>
</feature>
<dbReference type="SUPFAM" id="SSF56176">
    <property type="entry name" value="FAD-binding/transporter-associated domain-like"/>
    <property type="match status" value="1"/>
</dbReference>
<dbReference type="GO" id="GO:0008360">
    <property type="term" value="P:regulation of cell shape"/>
    <property type="evidence" value="ECO:0007669"/>
    <property type="project" value="UniProtKB-KW"/>
</dbReference>
<evidence type="ECO:0000256" key="10">
    <source>
        <dbReference type="ARBA" id="ARBA00022827"/>
    </source>
</evidence>
<comment type="function">
    <text evidence="2 19">Cell wall formation.</text>
</comment>
<gene>
    <name evidence="19 22" type="primary">murB</name>
    <name evidence="22" type="ORF">IAC23_00655</name>
</gene>
<name>A0A9D9HAC6_9BACT</name>
<dbReference type="InterPro" id="IPR016169">
    <property type="entry name" value="FAD-bd_PCMH_sub2"/>
</dbReference>
<dbReference type="GO" id="GO:0009252">
    <property type="term" value="P:peptidoglycan biosynthetic process"/>
    <property type="evidence" value="ECO:0007669"/>
    <property type="project" value="UniProtKB-UniRule"/>
</dbReference>
<dbReference type="GO" id="GO:0071949">
    <property type="term" value="F:FAD binding"/>
    <property type="evidence" value="ECO:0007669"/>
    <property type="project" value="InterPro"/>
</dbReference>
<comment type="pathway">
    <text evidence="4 19">Cell wall biogenesis; peptidoglycan biosynthesis.</text>
</comment>
<dbReference type="InterPro" id="IPR003170">
    <property type="entry name" value="MurB"/>
</dbReference>
<dbReference type="Pfam" id="PF02873">
    <property type="entry name" value="MurB_C"/>
    <property type="match status" value="1"/>
</dbReference>
<evidence type="ECO:0000256" key="18">
    <source>
        <dbReference type="ARBA" id="ARBA00048914"/>
    </source>
</evidence>
<feature type="domain" description="FAD-binding PCMH-type" evidence="21">
    <location>
        <begin position="17"/>
        <end position="212"/>
    </location>
</feature>
<feature type="active site" evidence="19">
    <location>
        <position position="402"/>
    </location>
</feature>
<accession>A0A9D9HAC6</accession>
<comment type="catalytic activity">
    <reaction evidence="18 19">
        <text>UDP-N-acetyl-alpha-D-muramate + NADP(+) = UDP-N-acetyl-3-O-(1-carboxyvinyl)-alpha-D-glucosamine + NADPH + H(+)</text>
        <dbReference type="Rhea" id="RHEA:12248"/>
        <dbReference type="ChEBI" id="CHEBI:15378"/>
        <dbReference type="ChEBI" id="CHEBI:57783"/>
        <dbReference type="ChEBI" id="CHEBI:58349"/>
        <dbReference type="ChEBI" id="CHEBI:68483"/>
        <dbReference type="ChEBI" id="CHEBI:70757"/>
        <dbReference type="EC" id="1.3.1.98"/>
    </reaction>
</comment>
<dbReference type="EC" id="1.3.1.98" evidence="5 19"/>
<evidence type="ECO:0000256" key="9">
    <source>
        <dbReference type="ARBA" id="ARBA00022630"/>
    </source>
</evidence>
<evidence type="ECO:0000256" key="6">
    <source>
        <dbReference type="ARBA" id="ARBA00015188"/>
    </source>
</evidence>
<dbReference type="SUPFAM" id="SSF56194">
    <property type="entry name" value="Uridine diphospho-N-Acetylenolpyruvylglucosamine reductase, MurB, C-terminal domain"/>
    <property type="match status" value="1"/>
</dbReference>
<dbReference type="GO" id="GO:0005829">
    <property type="term" value="C:cytosol"/>
    <property type="evidence" value="ECO:0007669"/>
    <property type="project" value="TreeGrafter"/>
</dbReference>
<dbReference type="Gene3D" id="3.30.465.10">
    <property type="match status" value="1"/>
</dbReference>
<dbReference type="GO" id="GO:0051301">
    <property type="term" value="P:cell division"/>
    <property type="evidence" value="ECO:0007669"/>
    <property type="project" value="UniProtKB-KW"/>
</dbReference>
<dbReference type="InterPro" id="IPR006094">
    <property type="entry name" value="Oxid_FAD_bind_N"/>
</dbReference>
<keyword evidence="14 19" id="KW-0560">Oxidoreductase</keyword>
<evidence type="ECO:0000313" key="22">
    <source>
        <dbReference type="EMBL" id="MBO8444196.1"/>
    </source>
</evidence>
<keyword evidence="13 19" id="KW-0573">Peptidoglycan synthesis</keyword>
<comment type="subcellular location">
    <subcellularLocation>
        <location evidence="3 19">Cytoplasm</location>
    </subcellularLocation>
</comment>
<keyword evidence="9 19" id="KW-0285">Flavoprotein</keyword>
<dbReference type="PANTHER" id="PTHR21071:SF4">
    <property type="entry name" value="UDP-N-ACETYLENOLPYRUVOYLGLUCOSAMINE REDUCTASE"/>
    <property type="match status" value="1"/>
</dbReference>
<evidence type="ECO:0000256" key="13">
    <source>
        <dbReference type="ARBA" id="ARBA00022984"/>
    </source>
</evidence>
<dbReference type="InterPro" id="IPR016166">
    <property type="entry name" value="FAD-bd_PCMH"/>
</dbReference>
<dbReference type="InterPro" id="IPR016167">
    <property type="entry name" value="FAD-bd_PCMH_sub1"/>
</dbReference>
<dbReference type="GO" id="GO:0071555">
    <property type="term" value="P:cell wall organization"/>
    <property type="evidence" value="ECO:0007669"/>
    <property type="project" value="UniProtKB-KW"/>
</dbReference>
<organism evidence="22 23">
    <name type="scientific">Candidatus Cryptobacteroides merdavium</name>
    <dbReference type="NCBI Taxonomy" id="2840769"/>
    <lineage>
        <taxon>Bacteria</taxon>
        <taxon>Pseudomonadati</taxon>
        <taxon>Bacteroidota</taxon>
        <taxon>Bacteroidia</taxon>
        <taxon>Bacteroidales</taxon>
        <taxon>Candidatus Cryptobacteroides</taxon>
    </lineage>
</organism>
<reference evidence="22" key="1">
    <citation type="submission" date="2020-10" db="EMBL/GenBank/DDBJ databases">
        <authorList>
            <person name="Gilroy R."/>
        </authorList>
    </citation>
    <scope>NUCLEOTIDE SEQUENCE</scope>
    <source>
        <strain evidence="22">D5-748</strain>
    </source>
</reference>
<evidence type="ECO:0000256" key="7">
    <source>
        <dbReference type="ARBA" id="ARBA00022490"/>
    </source>
</evidence>
<dbReference type="Pfam" id="PF01565">
    <property type="entry name" value="FAD_binding_4"/>
    <property type="match status" value="1"/>
</dbReference>
<feature type="active site" description="Proton donor" evidence="19">
    <location>
        <position position="298"/>
    </location>
</feature>
<evidence type="ECO:0000259" key="21">
    <source>
        <dbReference type="PROSITE" id="PS51387"/>
    </source>
</evidence>
<keyword evidence="15 19" id="KW-0131">Cell cycle</keyword>
<keyword evidence="12 19" id="KW-0133">Cell shape</keyword>
<dbReference type="NCBIfam" id="NF000755">
    <property type="entry name" value="PRK00046.1"/>
    <property type="match status" value="1"/>
</dbReference>
<dbReference type="InterPro" id="IPR036635">
    <property type="entry name" value="MurB_C_sf"/>
</dbReference>
<evidence type="ECO:0000313" key="23">
    <source>
        <dbReference type="Proteomes" id="UP000823619"/>
    </source>
</evidence>
<evidence type="ECO:0000256" key="14">
    <source>
        <dbReference type="ARBA" id="ARBA00023002"/>
    </source>
</evidence>
<feature type="region of interest" description="Disordered" evidence="20">
    <location>
        <begin position="240"/>
        <end position="264"/>
    </location>
</feature>
<comment type="cofactor">
    <cofactor evidence="1 19">
        <name>FAD</name>
        <dbReference type="ChEBI" id="CHEBI:57692"/>
    </cofactor>
</comment>
<dbReference type="InterPro" id="IPR011601">
    <property type="entry name" value="MurB_C"/>
</dbReference>
<dbReference type="HAMAP" id="MF_00037">
    <property type="entry name" value="MurB"/>
    <property type="match status" value="1"/>
</dbReference>
<dbReference type="Proteomes" id="UP000823619">
    <property type="component" value="Unassembled WGS sequence"/>
</dbReference>
<dbReference type="Gene3D" id="3.90.78.10">
    <property type="entry name" value="UDP-N-acetylenolpyruvoylglucosamine reductase, C-terminal domain"/>
    <property type="match status" value="1"/>
</dbReference>
<evidence type="ECO:0000256" key="3">
    <source>
        <dbReference type="ARBA" id="ARBA00004496"/>
    </source>
</evidence>
<dbReference type="InterPro" id="IPR036318">
    <property type="entry name" value="FAD-bd_PCMH-like_sf"/>
</dbReference>
<keyword evidence="11 19" id="KW-0521">NADP</keyword>
<keyword evidence="10 19" id="KW-0274">FAD</keyword>
<evidence type="ECO:0000256" key="16">
    <source>
        <dbReference type="ARBA" id="ARBA00023316"/>
    </source>
</evidence>
<evidence type="ECO:0000256" key="19">
    <source>
        <dbReference type="HAMAP-Rule" id="MF_00037"/>
    </source>
</evidence>
<comment type="similarity">
    <text evidence="19">Belongs to the MurB family.</text>
</comment>
<reference evidence="22" key="2">
    <citation type="journal article" date="2021" name="PeerJ">
        <title>Extensive microbial diversity within the chicken gut microbiome revealed by metagenomics and culture.</title>
        <authorList>
            <person name="Gilroy R."/>
            <person name="Ravi A."/>
            <person name="Getino M."/>
            <person name="Pursley I."/>
            <person name="Horton D.L."/>
            <person name="Alikhan N.F."/>
            <person name="Baker D."/>
            <person name="Gharbi K."/>
            <person name="Hall N."/>
            <person name="Watson M."/>
            <person name="Adriaenssens E.M."/>
            <person name="Foster-Nyarko E."/>
            <person name="Jarju S."/>
            <person name="Secka A."/>
            <person name="Antonio M."/>
            <person name="Oren A."/>
            <person name="Chaudhuri R.R."/>
            <person name="La Ragione R."/>
            <person name="Hildebrand F."/>
            <person name="Pallen M.J."/>
        </authorList>
    </citation>
    <scope>NUCLEOTIDE SEQUENCE</scope>
    <source>
        <strain evidence="22">D5-748</strain>
    </source>
</reference>